<dbReference type="GO" id="GO:0005737">
    <property type="term" value="C:cytoplasm"/>
    <property type="evidence" value="ECO:0007669"/>
    <property type="project" value="UniProtKB-SubCell"/>
</dbReference>
<dbReference type="InterPro" id="IPR005944">
    <property type="entry name" value="Pro_iminopeptidase"/>
</dbReference>
<dbReference type="PIRSF" id="PIRSF006431">
    <property type="entry name" value="Pept_S33"/>
    <property type="match status" value="1"/>
</dbReference>
<evidence type="ECO:0000313" key="12">
    <source>
        <dbReference type="EMBL" id="EKD12749.1"/>
    </source>
</evidence>
<keyword evidence="6 8" id="KW-0645">Protease</keyword>
<dbReference type="OrthoDB" id="10249433at2759"/>
<name>K1XK03_MARBU</name>
<reference evidence="12 13" key="1">
    <citation type="journal article" date="2012" name="BMC Genomics">
        <title>Sequencing the genome of Marssonina brunnea reveals fungus-poplar co-evolution.</title>
        <authorList>
            <person name="Zhu S."/>
            <person name="Cao Y.-Z."/>
            <person name="Jiang C."/>
            <person name="Tan B.-Y."/>
            <person name="Wang Z."/>
            <person name="Feng S."/>
            <person name="Zhang L."/>
            <person name="Su X.-H."/>
            <person name="Brejova B."/>
            <person name="Vinar T."/>
            <person name="Xu M."/>
            <person name="Wang M.-X."/>
            <person name="Zhang S.-G."/>
            <person name="Huang M.-R."/>
            <person name="Wu R."/>
            <person name="Zhou Y."/>
        </authorList>
    </citation>
    <scope>NUCLEOTIDE SEQUENCE [LARGE SCALE GENOMIC DNA]</scope>
    <source>
        <strain evidence="12 13">MB_m1</strain>
    </source>
</reference>
<dbReference type="NCBIfam" id="TIGR01249">
    <property type="entry name" value="pro_imino_pep_1"/>
    <property type="match status" value="1"/>
</dbReference>
<proteinExistence type="inferred from homology"/>
<dbReference type="InterPro" id="IPR029058">
    <property type="entry name" value="AB_hydrolase_fold"/>
</dbReference>
<feature type="active site" evidence="9">
    <location>
        <position position="265"/>
    </location>
</feature>
<evidence type="ECO:0000256" key="5">
    <source>
        <dbReference type="ARBA" id="ARBA00022490"/>
    </source>
</evidence>
<evidence type="ECO:0000256" key="9">
    <source>
        <dbReference type="PIRSR" id="PIRSR006431-1"/>
    </source>
</evidence>
<feature type="active site" description="Proton donor" evidence="9">
    <location>
        <position position="298"/>
    </location>
</feature>
<evidence type="ECO:0000256" key="8">
    <source>
        <dbReference type="PIRNR" id="PIRNR006431"/>
    </source>
</evidence>
<dbReference type="AlphaFoldDB" id="K1XK03"/>
<dbReference type="InterPro" id="IPR002410">
    <property type="entry name" value="Peptidase_S33"/>
</dbReference>
<dbReference type="PANTHER" id="PTHR43722:SF1">
    <property type="entry name" value="PROLINE IMINOPEPTIDASE"/>
    <property type="match status" value="1"/>
</dbReference>
<dbReference type="Proteomes" id="UP000006753">
    <property type="component" value="Unassembled WGS sequence"/>
</dbReference>
<protein>
    <recommendedName>
        <fullName evidence="8 10">Proline iminopeptidase</fullName>
        <shortName evidence="8">PIP</shortName>
        <ecNumber evidence="8 10">3.4.11.5</ecNumber>
    </recommendedName>
    <alternativeName>
        <fullName evidence="8">Prolyl aminopeptidase</fullName>
    </alternativeName>
</protein>
<keyword evidence="13" id="KW-1185">Reference proteome</keyword>
<evidence type="ECO:0000256" key="3">
    <source>
        <dbReference type="ARBA" id="ARBA00010088"/>
    </source>
</evidence>
<dbReference type="PANTHER" id="PTHR43722">
    <property type="entry name" value="PROLINE IMINOPEPTIDASE"/>
    <property type="match status" value="1"/>
</dbReference>
<dbReference type="OMA" id="FMEAHYF"/>
<dbReference type="Gene3D" id="3.40.50.1820">
    <property type="entry name" value="alpha/beta hydrolase"/>
    <property type="match status" value="1"/>
</dbReference>
<dbReference type="GeneID" id="18764913"/>
<evidence type="ECO:0000259" key="11">
    <source>
        <dbReference type="Pfam" id="PF00561"/>
    </source>
</evidence>
<accession>K1XK03</accession>
<dbReference type="GO" id="GO:0004177">
    <property type="term" value="F:aminopeptidase activity"/>
    <property type="evidence" value="ECO:0007669"/>
    <property type="project" value="UniProtKB-UniRule"/>
</dbReference>
<dbReference type="SUPFAM" id="SSF53474">
    <property type="entry name" value="alpha/beta-Hydrolases"/>
    <property type="match status" value="1"/>
</dbReference>
<dbReference type="InParanoid" id="K1XK03"/>
<dbReference type="STRING" id="1072389.K1XK03"/>
<sequence length="321" mass="36228">MAPLYAAFATNHSGHFQVSSVHSLYYEDCGKPDGVPILYLHGGPGGGIDDGDRRYFDPSHYRSILFDQRGSGKSTPSASLEDNTTWDLVEDIEKLREHLHVDKWIVFGGSWGSTLSLAYAQKHTERCLGLILRGIFTLRRSELEWFYQSGADMLFPDYFEHYKAMIPESERGDMMAAYYKRLTGSEEQERLRCASAWSTWENATSKLIVDQAYIARGDDPKWALAFARIESHFFVNGGWMEDGQLIKNAHKIKHLPISITQGRYDVVCPAKTSWELYQALGGKENANVDYKIVGDSGHSAHEKSIEEALVDAADRFKSLKA</sequence>
<dbReference type="HOGENOM" id="CLU_043739_2_2_1"/>
<dbReference type="eggNOG" id="ENOG502QPPY">
    <property type="taxonomic scope" value="Eukaryota"/>
</dbReference>
<evidence type="ECO:0000256" key="4">
    <source>
        <dbReference type="ARBA" id="ARBA00022438"/>
    </source>
</evidence>
<evidence type="ECO:0000256" key="6">
    <source>
        <dbReference type="ARBA" id="ARBA00022670"/>
    </source>
</evidence>
<comment type="catalytic activity">
    <reaction evidence="1 8 10">
        <text>Release of N-terminal proline from a peptide.</text>
        <dbReference type="EC" id="3.4.11.5"/>
    </reaction>
</comment>
<comment type="similarity">
    <text evidence="3 8 10">Belongs to the peptidase S33 family.</text>
</comment>
<keyword evidence="7 8" id="KW-0378">Hydrolase</keyword>
<dbReference type="EMBL" id="JH921454">
    <property type="protein sequence ID" value="EKD12749.1"/>
    <property type="molecule type" value="Genomic_DNA"/>
</dbReference>
<keyword evidence="4 8" id="KW-0031">Aminopeptidase</keyword>
<dbReference type="PRINTS" id="PR00793">
    <property type="entry name" value="PROAMNOPTASE"/>
</dbReference>
<evidence type="ECO:0000256" key="10">
    <source>
        <dbReference type="RuleBase" id="RU003421"/>
    </source>
</evidence>
<feature type="domain" description="AB hydrolase-1" evidence="11">
    <location>
        <begin position="36"/>
        <end position="302"/>
    </location>
</feature>
<keyword evidence="5 8" id="KW-0963">Cytoplasm</keyword>
<evidence type="ECO:0000256" key="1">
    <source>
        <dbReference type="ARBA" id="ARBA00001585"/>
    </source>
</evidence>
<comment type="subcellular location">
    <subcellularLocation>
        <location evidence="2 8">Cytoplasm</location>
    </subcellularLocation>
</comment>
<evidence type="ECO:0000256" key="7">
    <source>
        <dbReference type="ARBA" id="ARBA00022801"/>
    </source>
</evidence>
<gene>
    <name evidence="12" type="ORF">MBM_08978</name>
</gene>
<feature type="active site" description="Nucleophile" evidence="9">
    <location>
        <position position="110"/>
    </location>
</feature>
<dbReference type="Pfam" id="PF00561">
    <property type="entry name" value="Abhydrolase_1"/>
    <property type="match status" value="1"/>
</dbReference>
<evidence type="ECO:0000313" key="13">
    <source>
        <dbReference type="Proteomes" id="UP000006753"/>
    </source>
</evidence>
<dbReference type="EC" id="3.4.11.5" evidence="8 10"/>
<dbReference type="GO" id="GO:0006508">
    <property type="term" value="P:proteolysis"/>
    <property type="evidence" value="ECO:0007669"/>
    <property type="project" value="UniProtKB-KW"/>
</dbReference>
<organism evidence="12 13">
    <name type="scientific">Marssonina brunnea f. sp. multigermtubi (strain MB_m1)</name>
    <name type="common">Marssonina leaf spot fungus</name>
    <dbReference type="NCBI Taxonomy" id="1072389"/>
    <lineage>
        <taxon>Eukaryota</taxon>
        <taxon>Fungi</taxon>
        <taxon>Dikarya</taxon>
        <taxon>Ascomycota</taxon>
        <taxon>Pezizomycotina</taxon>
        <taxon>Leotiomycetes</taxon>
        <taxon>Helotiales</taxon>
        <taxon>Drepanopezizaceae</taxon>
        <taxon>Drepanopeziza</taxon>
    </lineage>
</organism>
<dbReference type="InterPro" id="IPR000073">
    <property type="entry name" value="AB_hydrolase_1"/>
</dbReference>
<dbReference type="KEGG" id="mbe:MBM_08978"/>
<evidence type="ECO:0000256" key="2">
    <source>
        <dbReference type="ARBA" id="ARBA00004496"/>
    </source>
</evidence>